<organism evidence="2">
    <name type="scientific">marine sediment metagenome</name>
    <dbReference type="NCBI Taxonomy" id="412755"/>
    <lineage>
        <taxon>unclassified sequences</taxon>
        <taxon>metagenomes</taxon>
        <taxon>ecological metagenomes</taxon>
    </lineage>
</organism>
<proteinExistence type="predicted"/>
<feature type="region of interest" description="Disordered" evidence="1">
    <location>
        <begin position="1"/>
        <end position="40"/>
    </location>
</feature>
<sequence>EQQSPATGGNEVLNPEERHETSENASNITDDNPSPTIQPLSISTRFQSGALFPIRGAISDLISASAKSVGAKVEVTEEKKQAEQEKAEKARRTEKIDLNRPIPTGELAWNLRDKI</sequence>
<name>X1LDR1_9ZZZZ</name>
<reference evidence="2" key="1">
    <citation type="journal article" date="2014" name="Front. Microbiol.">
        <title>High frequency of phylogenetically diverse reductive dehalogenase-homologous genes in deep subseafloor sedimentary metagenomes.</title>
        <authorList>
            <person name="Kawai M."/>
            <person name="Futagami T."/>
            <person name="Toyoda A."/>
            <person name="Takaki Y."/>
            <person name="Nishi S."/>
            <person name="Hori S."/>
            <person name="Arai W."/>
            <person name="Tsubouchi T."/>
            <person name="Morono Y."/>
            <person name="Uchiyama I."/>
            <person name="Ito T."/>
            <person name="Fujiyama A."/>
            <person name="Inagaki F."/>
            <person name="Takami H."/>
        </authorList>
    </citation>
    <scope>NUCLEOTIDE SEQUENCE</scope>
    <source>
        <strain evidence="2">Expedition CK06-06</strain>
    </source>
</reference>
<comment type="caution">
    <text evidence="2">The sequence shown here is derived from an EMBL/GenBank/DDBJ whole genome shotgun (WGS) entry which is preliminary data.</text>
</comment>
<accession>X1LDR1</accession>
<evidence type="ECO:0000313" key="2">
    <source>
        <dbReference type="EMBL" id="GAI17253.1"/>
    </source>
</evidence>
<feature type="region of interest" description="Disordered" evidence="1">
    <location>
        <begin position="78"/>
        <end position="99"/>
    </location>
</feature>
<gene>
    <name evidence="2" type="ORF">S06H3_09681</name>
</gene>
<feature type="compositionally biased region" description="Basic and acidic residues" evidence="1">
    <location>
        <begin position="78"/>
        <end position="98"/>
    </location>
</feature>
<feature type="compositionally biased region" description="Polar residues" evidence="1">
    <location>
        <begin position="23"/>
        <end position="40"/>
    </location>
</feature>
<protein>
    <submittedName>
        <fullName evidence="2">Uncharacterized protein</fullName>
    </submittedName>
</protein>
<evidence type="ECO:0000256" key="1">
    <source>
        <dbReference type="SAM" id="MobiDB-lite"/>
    </source>
</evidence>
<dbReference type="AlphaFoldDB" id="X1LDR1"/>
<feature type="non-terminal residue" evidence="2">
    <location>
        <position position="1"/>
    </location>
</feature>
<dbReference type="EMBL" id="BARV01004320">
    <property type="protein sequence ID" value="GAI17253.1"/>
    <property type="molecule type" value="Genomic_DNA"/>
</dbReference>